<proteinExistence type="inferred from homology"/>
<comment type="similarity">
    <text evidence="1">Belongs to the bactofilin family.</text>
</comment>
<dbReference type="PANTHER" id="PTHR35024">
    <property type="entry name" value="HYPOTHETICAL CYTOSOLIC PROTEIN"/>
    <property type="match status" value="1"/>
</dbReference>
<feature type="compositionally biased region" description="Basic and acidic residues" evidence="2">
    <location>
        <begin position="126"/>
        <end position="143"/>
    </location>
</feature>
<gene>
    <name evidence="3" type="ORF">DL796_05595</name>
</gene>
<dbReference type="Pfam" id="PF04519">
    <property type="entry name" value="Bactofilin"/>
    <property type="match status" value="1"/>
</dbReference>
<comment type="caution">
    <text evidence="3">The sequence shown here is derived from an EMBL/GenBank/DDBJ whole genome shotgun (WGS) entry which is preliminary data.</text>
</comment>
<protein>
    <submittedName>
        <fullName evidence="3">Polymer-forming cytoskeletal protein</fullName>
    </submittedName>
</protein>
<sequence length="153" mass="16372">MRRSKRKSDNVDTLIANGTTINGDMSFSGALFVDGEINGEVKGDIEKQSVLSIGVHGKIKGNISTPFAVIFGQVDGDVYVTEKIDLKPGAKINGDLYYKVIEMNAGAEVNGKMVVVGDPKALEHKVEEAQAARKDDEQNESHQEAVGAEPAKA</sequence>
<organism evidence="3 4">
    <name type="scientific">Kangiella spongicola</name>
    <dbReference type="NCBI Taxonomy" id="796379"/>
    <lineage>
        <taxon>Bacteria</taxon>
        <taxon>Pseudomonadati</taxon>
        <taxon>Pseudomonadota</taxon>
        <taxon>Gammaproteobacteria</taxon>
        <taxon>Kangiellales</taxon>
        <taxon>Kangiellaceae</taxon>
        <taxon>Kangiella</taxon>
    </lineage>
</organism>
<evidence type="ECO:0000313" key="4">
    <source>
        <dbReference type="Proteomes" id="UP000247689"/>
    </source>
</evidence>
<dbReference type="EMBL" id="QICH01000001">
    <property type="protein sequence ID" value="PXF64607.1"/>
    <property type="molecule type" value="Genomic_DNA"/>
</dbReference>
<dbReference type="PANTHER" id="PTHR35024:SF4">
    <property type="entry name" value="POLYMER-FORMING CYTOSKELETAL PROTEIN"/>
    <property type="match status" value="1"/>
</dbReference>
<reference evidence="3 4" key="1">
    <citation type="submission" date="2018-05" db="EMBL/GenBank/DDBJ databases">
        <title>Kangiella spongicola genome sequence.</title>
        <authorList>
            <person name="Maclea K.S."/>
            <person name="Goen A.E."/>
            <person name="Kelley C."/>
            <person name="Underriner A."/>
            <person name="Silverwood T."/>
            <person name="Trachtenberg A.M."/>
        </authorList>
    </citation>
    <scope>NUCLEOTIDE SEQUENCE [LARGE SCALE GENOMIC DNA]</scope>
    <source>
        <strain evidence="3 4">ATCC BAA-2076</strain>
    </source>
</reference>
<keyword evidence="4" id="KW-1185">Reference proteome</keyword>
<name>A0A318DCD2_9GAMM</name>
<evidence type="ECO:0000256" key="1">
    <source>
        <dbReference type="ARBA" id="ARBA00044755"/>
    </source>
</evidence>
<evidence type="ECO:0000313" key="3">
    <source>
        <dbReference type="EMBL" id="PXF64607.1"/>
    </source>
</evidence>
<accession>A0A318DCD2</accession>
<dbReference type="Proteomes" id="UP000247689">
    <property type="component" value="Unassembled WGS sequence"/>
</dbReference>
<dbReference type="RefSeq" id="WP_110200655.1">
    <property type="nucleotide sequence ID" value="NZ_QICH01000001.1"/>
</dbReference>
<dbReference type="InterPro" id="IPR007607">
    <property type="entry name" value="BacA/B"/>
</dbReference>
<dbReference type="OrthoDB" id="5294247at2"/>
<feature type="region of interest" description="Disordered" evidence="2">
    <location>
        <begin position="126"/>
        <end position="153"/>
    </location>
</feature>
<dbReference type="AlphaFoldDB" id="A0A318DCD2"/>
<evidence type="ECO:0000256" key="2">
    <source>
        <dbReference type="SAM" id="MobiDB-lite"/>
    </source>
</evidence>